<proteinExistence type="inferred from homology"/>
<evidence type="ECO:0000256" key="3">
    <source>
        <dbReference type="ARBA" id="ARBA00022448"/>
    </source>
</evidence>
<dbReference type="Gene3D" id="1.10.1760.20">
    <property type="match status" value="1"/>
</dbReference>
<feature type="transmembrane region" description="Helical" evidence="9">
    <location>
        <begin position="112"/>
        <end position="133"/>
    </location>
</feature>
<evidence type="ECO:0000256" key="6">
    <source>
        <dbReference type="ARBA" id="ARBA00022989"/>
    </source>
</evidence>
<accession>A0AAW5E3U3</accession>
<keyword evidence="4 8" id="KW-1003">Cell membrane</keyword>
<dbReference type="PANTHER" id="PTHR38438:SF1">
    <property type="entry name" value="RIBOFLAVIN TRANSPORTER RIBU"/>
    <property type="match status" value="1"/>
</dbReference>
<protein>
    <recommendedName>
        <fullName evidence="8">Riboflavin transporter</fullName>
    </recommendedName>
</protein>
<dbReference type="PANTHER" id="PTHR38438">
    <property type="entry name" value="RIBOFLAVIN TRANSPORTER RIBU"/>
    <property type="match status" value="1"/>
</dbReference>
<dbReference type="GO" id="GO:0005886">
    <property type="term" value="C:plasma membrane"/>
    <property type="evidence" value="ECO:0007669"/>
    <property type="project" value="UniProtKB-SubCell"/>
</dbReference>
<keyword evidence="5 9" id="KW-0812">Transmembrane</keyword>
<dbReference type="GO" id="GO:0032217">
    <property type="term" value="F:riboflavin transmembrane transporter activity"/>
    <property type="evidence" value="ECO:0007669"/>
    <property type="project" value="UniProtKB-UniRule"/>
</dbReference>
<evidence type="ECO:0000313" key="10">
    <source>
        <dbReference type="EMBL" id="MCH1627143.1"/>
    </source>
</evidence>
<gene>
    <name evidence="10" type="ORF">MJG50_17560</name>
</gene>
<organism evidence="10 11">
    <name type="scientific">Fredinandcohnia quinoae</name>
    <dbReference type="NCBI Taxonomy" id="2918902"/>
    <lineage>
        <taxon>Bacteria</taxon>
        <taxon>Bacillati</taxon>
        <taxon>Bacillota</taxon>
        <taxon>Bacilli</taxon>
        <taxon>Bacillales</taxon>
        <taxon>Bacillaceae</taxon>
        <taxon>Fredinandcohnia</taxon>
    </lineage>
</organism>
<dbReference type="InterPro" id="IPR025720">
    <property type="entry name" value="RibU"/>
</dbReference>
<evidence type="ECO:0000256" key="8">
    <source>
        <dbReference type="PIRNR" id="PIRNR037778"/>
    </source>
</evidence>
<keyword evidence="3 8" id="KW-0813">Transport</keyword>
<evidence type="ECO:0000313" key="11">
    <source>
        <dbReference type="Proteomes" id="UP001431131"/>
    </source>
</evidence>
<comment type="similarity">
    <text evidence="2 8">Belongs to the prokaryotic riboflavin transporter (P-RFT) (TC 2.A.87) family.</text>
</comment>
<dbReference type="PIRSF" id="PIRSF037778">
    <property type="entry name" value="UCP037778_transp_RibU"/>
    <property type="match status" value="1"/>
</dbReference>
<feature type="transmembrane region" description="Helical" evidence="9">
    <location>
        <begin position="153"/>
        <end position="178"/>
    </location>
</feature>
<evidence type="ECO:0000256" key="2">
    <source>
        <dbReference type="ARBA" id="ARBA00005540"/>
    </source>
</evidence>
<evidence type="ECO:0000256" key="1">
    <source>
        <dbReference type="ARBA" id="ARBA00004651"/>
    </source>
</evidence>
<dbReference type="Proteomes" id="UP001431131">
    <property type="component" value="Unassembled WGS sequence"/>
</dbReference>
<sequence length="193" mass="21406">MEKTNVRKLVLIGMLSGISYVLMILNFPLPMFPSYLQIDFSDIPALIGALVLGPVAGVLIELIKNIIDYFMTGSETGVPVGHLANFIAGSVFVLSTYLIYHKIKSKKGMTIGLVTGTILMAIVMCILNYYVILPAFTYFLNAPAMSGPEVRKLIVLSILPFNILKGLIITGIFMLIFIRLQTWIKKQTTFKQI</sequence>
<keyword evidence="7 8" id="KW-0472">Membrane</keyword>
<keyword evidence="11" id="KW-1185">Reference proteome</keyword>
<evidence type="ECO:0000256" key="7">
    <source>
        <dbReference type="ARBA" id="ARBA00023136"/>
    </source>
</evidence>
<keyword evidence="6 9" id="KW-1133">Transmembrane helix</keyword>
<dbReference type="InterPro" id="IPR024529">
    <property type="entry name" value="ECF_trnsprt_substrate-spec"/>
</dbReference>
<feature type="transmembrane region" description="Helical" evidence="9">
    <location>
        <begin position="83"/>
        <end position="100"/>
    </location>
</feature>
<feature type="transmembrane region" description="Helical" evidence="9">
    <location>
        <begin position="12"/>
        <end position="31"/>
    </location>
</feature>
<name>A0AAW5E3U3_9BACI</name>
<evidence type="ECO:0000256" key="9">
    <source>
        <dbReference type="SAM" id="Phobius"/>
    </source>
</evidence>
<dbReference type="RefSeq" id="WP_240257064.1">
    <property type="nucleotide sequence ID" value="NZ_JAKTTI010000034.1"/>
</dbReference>
<comment type="caution">
    <text evidence="10">The sequence shown here is derived from an EMBL/GenBank/DDBJ whole genome shotgun (WGS) entry which is preliminary data.</text>
</comment>
<dbReference type="EMBL" id="JAKTTI010000034">
    <property type="protein sequence ID" value="MCH1627143.1"/>
    <property type="molecule type" value="Genomic_DNA"/>
</dbReference>
<comment type="subcellular location">
    <subcellularLocation>
        <location evidence="1">Cell membrane</location>
        <topology evidence="1">Multi-pass membrane protein</topology>
    </subcellularLocation>
</comment>
<reference evidence="10" key="1">
    <citation type="submission" date="2022-02" db="EMBL/GenBank/DDBJ databases">
        <title>Fredinandcohnia quinoae sp. nov. isolated from Chenopodium quinoa seeds.</title>
        <authorList>
            <person name="Saati-Santamaria Z."/>
            <person name="Flores-Felix J.D."/>
            <person name="Igual J.M."/>
            <person name="Velazquez E."/>
            <person name="Garcia-Fraile P."/>
            <person name="Martinez-Molina E."/>
        </authorList>
    </citation>
    <scope>NUCLEOTIDE SEQUENCE</scope>
    <source>
        <strain evidence="10">SECRCQ15</strain>
    </source>
</reference>
<evidence type="ECO:0000256" key="4">
    <source>
        <dbReference type="ARBA" id="ARBA00022475"/>
    </source>
</evidence>
<comment type="function">
    <text evidence="8">Probably a riboflavin-binding protein that interacts with the energy-coupling factor (ECF) ABC-transporter complex.</text>
</comment>
<dbReference type="AlphaFoldDB" id="A0AAW5E3U3"/>
<feature type="transmembrane region" description="Helical" evidence="9">
    <location>
        <begin position="43"/>
        <end position="63"/>
    </location>
</feature>
<evidence type="ECO:0000256" key="5">
    <source>
        <dbReference type="ARBA" id="ARBA00022692"/>
    </source>
</evidence>
<dbReference type="Pfam" id="PF12822">
    <property type="entry name" value="ECF_trnsprt"/>
    <property type="match status" value="1"/>
</dbReference>